<dbReference type="Gene3D" id="3.10.180.10">
    <property type="entry name" value="2,3-Dihydroxybiphenyl 1,2-Dioxygenase, domain 1"/>
    <property type="match status" value="2"/>
</dbReference>
<organism evidence="10 11">
    <name type="scientific">Sinobacterium norvegicum</name>
    <dbReference type="NCBI Taxonomy" id="1641715"/>
    <lineage>
        <taxon>Bacteria</taxon>
        <taxon>Pseudomonadati</taxon>
        <taxon>Pseudomonadota</taxon>
        <taxon>Gammaproteobacteria</taxon>
        <taxon>Cellvibrionales</taxon>
        <taxon>Spongiibacteraceae</taxon>
        <taxon>Sinobacterium</taxon>
    </lineage>
</organism>
<dbReference type="Proteomes" id="UP000838100">
    <property type="component" value="Unassembled WGS sequence"/>
</dbReference>
<feature type="domain" description="VOC" evidence="9">
    <location>
        <begin position="5"/>
        <end position="121"/>
    </location>
</feature>
<dbReference type="PANTHER" id="PTHR36113:SF3">
    <property type="entry name" value="SLL5075 PROTEIN"/>
    <property type="match status" value="1"/>
</dbReference>
<dbReference type="InterPro" id="IPR037523">
    <property type="entry name" value="VOC_core"/>
</dbReference>
<evidence type="ECO:0000256" key="6">
    <source>
        <dbReference type="ARBA" id="ARBA00023002"/>
    </source>
</evidence>
<keyword evidence="3" id="KW-0479">Metal-binding</keyword>
<evidence type="ECO:0000256" key="8">
    <source>
        <dbReference type="RuleBase" id="RU000683"/>
    </source>
</evidence>
<dbReference type="SUPFAM" id="SSF54593">
    <property type="entry name" value="Glyoxalase/Bleomycin resistance protein/Dihydroxybiphenyl dioxygenase"/>
    <property type="match status" value="1"/>
</dbReference>
<dbReference type="CDD" id="cd07252">
    <property type="entry name" value="BphC1-RGP6_N_like"/>
    <property type="match status" value="1"/>
</dbReference>
<keyword evidence="4 8" id="KW-0058">Aromatic hydrocarbons catabolism</keyword>
<dbReference type="PANTHER" id="PTHR36113">
    <property type="entry name" value="LYASE, PUTATIVE-RELATED-RELATED"/>
    <property type="match status" value="1"/>
</dbReference>
<evidence type="ECO:0000313" key="11">
    <source>
        <dbReference type="Proteomes" id="UP000838100"/>
    </source>
</evidence>
<dbReference type="Pfam" id="PF00903">
    <property type="entry name" value="Glyoxalase"/>
    <property type="match status" value="1"/>
</dbReference>
<keyword evidence="6 8" id="KW-0560">Oxidoreductase</keyword>
<evidence type="ECO:0000259" key="9">
    <source>
        <dbReference type="PROSITE" id="PS51819"/>
    </source>
</evidence>
<dbReference type="PROSITE" id="PS00082">
    <property type="entry name" value="EXTRADIOL_DIOXYGENAS"/>
    <property type="match status" value="1"/>
</dbReference>
<name>A0ABN8EIZ3_9GAMM</name>
<accession>A0ABN8EIZ3</accession>
<keyword evidence="5 8" id="KW-0223">Dioxygenase</keyword>
<evidence type="ECO:0000313" key="10">
    <source>
        <dbReference type="EMBL" id="CAH0992341.1"/>
    </source>
</evidence>
<dbReference type="InterPro" id="IPR029068">
    <property type="entry name" value="Glyas_Bleomycin-R_OHBP_Dase"/>
</dbReference>
<dbReference type="InterPro" id="IPR004360">
    <property type="entry name" value="Glyas_Fos-R_dOase_dom"/>
</dbReference>
<keyword evidence="7 8" id="KW-0408">Iron</keyword>
<protein>
    <submittedName>
        <fullName evidence="10">Iron-dependent extradiol dioxygenase</fullName>
        <ecNumber evidence="10">1.13.11.25</ecNumber>
    </submittedName>
</protein>
<feature type="domain" description="VOC" evidence="9">
    <location>
        <begin position="147"/>
        <end position="275"/>
    </location>
</feature>
<evidence type="ECO:0000256" key="3">
    <source>
        <dbReference type="ARBA" id="ARBA00022723"/>
    </source>
</evidence>
<dbReference type="GO" id="GO:0047071">
    <property type="term" value="F:3,4-dihydroxy-9,10-secoandrosta-1,3,5(10)-triene-9,17-dione 4,5-dioxygenase activity"/>
    <property type="evidence" value="ECO:0007669"/>
    <property type="project" value="UniProtKB-EC"/>
</dbReference>
<keyword evidence="11" id="KW-1185">Reference proteome</keyword>
<dbReference type="EC" id="1.13.11.25" evidence="10"/>
<evidence type="ECO:0000256" key="1">
    <source>
        <dbReference type="ARBA" id="ARBA00001954"/>
    </source>
</evidence>
<evidence type="ECO:0000256" key="7">
    <source>
        <dbReference type="ARBA" id="ARBA00023004"/>
    </source>
</evidence>
<dbReference type="InterPro" id="IPR051332">
    <property type="entry name" value="Fosfomycin_Res_Enzymes"/>
</dbReference>
<dbReference type="Pfam" id="PF22632">
    <property type="entry name" value="BphC_D1"/>
    <property type="match status" value="1"/>
</dbReference>
<comment type="cofactor">
    <cofactor evidence="1 8">
        <name>Fe(2+)</name>
        <dbReference type="ChEBI" id="CHEBI:29033"/>
    </cofactor>
</comment>
<sequence length="302" mass="33842">MDIRSLGYVEIESTDLTKWRKFGTEVLGLMVANNMPDDGNLYLRMDECPYRFRIVSSDKDRLNTIAWEVPGEKAFEQALQELEAAGVSYQRGSQQQADDRCVRGFVSFTDPGNHNVEIFYNMKLDYASLISPVGVKNFVTGHNGDMGLGHIAMPTSDLAASHKFYTEVMGFGQVDYMHFNFSGNTDDPGQGLHFLHVNNPRHHSLALFQDANPHAGDCVHMMIEVEDIHTVGHMMDRVHQHEVRTVTGLGCHTNDEMISVYVETPAGFAMEYGYGGLQVDWATYTPTESAVPSTWGHRWGQG</sequence>
<evidence type="ECO:0000256" key="2">
    <source>
        <dbReference type="ARBA" id="ARBA00008784"/>
    </source>
</evidence>
<reference evidence="10" key="1">
    <citation type="submission" date="2021-12" db="EMBL/GenBank/DDBJ databases">
        <authorList>
            <person name="Rodrigo-Torres L."/>
            <person name="Arahal R. D."/>
            <person name="Lucena T."/>
        </authorList>
    </citation>
    <scope>NUCLEOTIDE SEQUENCE</scope>
    <source>
        <strain evidence="10">CECT 8267</strain>
    </source>
</reference>
<evidence type="ECO:0000256" key="4">
    <source>
        <dbReference type="ARBA" id="ARBA00022797"/>
    </source>
</evidence>
<dbReference type="EMBL" id="CAKLPX010000003">
    <property type="protein sequence ID" value="CAH0992341.1"/>
    <property type="molecule type" value="Genomic_DNA"/>
</dbReference>
<comment type="caution">
    <text evidence="10">The sequence shown here is derived from an EMBL/GenBank/DDBJ whole genome shotgun (WGS) entry which is preliminary data.</text>
</comment>
<dbReference type="PROSITE" id="PS51819">
    <property type="entry name" value="VOC"/>
    <property type="match status" value="2"/>
</dbReference>
<proteinExistence type="inferred from homology"/>
<dbReference type="InterPro" id="IPR000486">
    <property type="entry name" value="Xdiol_ring_cleave_dOase_1/2"/>
</dbReference>
<comment type="similarity">
    <text evidence="2 8">Belongs to the extradiol ring-cleavage dioxygenase family.</text>
</comment>
<dbReference type="RefSeq" id="WP_237445035.1">
    <property type="nucleotide sequence ID" value="NZ_CAKLPX010000003.1"/>
</dbReference>
<gene>
    <name evidence="10" type="primary">hsaC_1</name>
    <name evidence="10" type="ORF">SIN8267_02460</name>
</gene>
<evidence type="ECO:0000256" key="5">
    <source>
        <dbReference type="ARBA" id="ARBA00022964"/>
    </source>
</evidence>